<dbReference type="Proteomes" id="UP000009046">
    <property type="component" value="Unassembled WGS sequence"/>
</dbReference>
<dbReference type="GO" id="GO:0016787">
    <property type="term" value="F:hydrolase activity"/>
    <property type="evidence" value="ECO:0007669"/>
    <property type="project" value="UniProtKB-KW"/>
</dbReference>
<organism>
    <name type="scientific">Pediculus humanus subsp. corporis</name>
    <name type="common">Body louse</name>
    <dbReference type="NCBI Taxonomy" id="121224"/>
    <lineage>
        <taxon>Eukaryota</taxon>
        <taxon>Metazoa</taxon>
        <taxon>Ecdysozoa</taxon>
        <taxon>Arthropoda</taxon>
        <taxon>Hexapoda</taxon>
        <taxon>Insecta</taxon>
        <taxon>Pterygota</taxon>
        <taxon>Neoptera</taxon>
        <taxon>Paraneoptera</taxon>
        <taxon>Psocodea</taxon>
        <taxon>Troctomorpha</taxon>
        <taxon>Phthiraptera</taxon>
        <taxon>Anoplura</taxon>
        <taxon>Pediculidae</taxon>
        <taxon>Pediculus</taxon>
    </lineage>
</organism>
<proteinExistence type="inferred from homology"/>
<dbReference type="EMBL" id="DS235129">
    <property type="protein sequence ID" value="EEB12308.1"/>
    <property type="molecule type" value="Genomic_DNA"/>
</dbReference>
<evidence type="ECO:0000256" key="2">
    <source>
        <dbReference type="ARBA" id="ARBA00022801"/>
    </source>
</evidence>
<gene>
    <name evidence="5" type="primary">8236701</name>
    <name evidence="4" type="ORF">Phum_PHUM170170</name>
</gene>
<dbReference type="GeneID" id="8236701"/>
<evidence type="ECO:0000313" key="5">
    <source>
        <dbReference type="EnsemblMetazoa" id="PHUM170170-PA"/>
    </source>
</evidence>
<dbReference type="PANTHER" id="PTHR43798">
    <property type="entry name" value="MONOACYLGLYCEROL LIPASE"/>
    <property type="match status" value="1"/>
</dbReference>
<dbReference type="CTD" id="8236701"/>
<dbReference type="RefSeq" id="XP_002425046.1">
    <property type="nucleotide sequence ID" value="XM_002425001.1"/>
</dbReference>
<dbReference type="EMBL" id="AAZO01001978">
    <property type="status" value="NOT_ANNOTATED_CDS"/>
    <property type="molecule type" value="Genomic_DNA"/>
</dbReference>
<dbReference type="PANTHER" id="PTHR43798:SF14">
    <property type="entry name" value="SERINE HYDROLASE-LIKE PROTEIN DDB_G0286239"/>
    <property type="match status" value="1"/>
</dbReference>
<dbReference type="EnsemblMetazoa" id="PHUM170170-RA">
    <property type="protein sequence ID" value="PHUM170170-PA"/>
    <property type="gene ID" value="PHUM170170"/>
</dbReference>
<evidence type="ECO:0000313" key="6">
    <source>
        <dbReference type="Proteomes" id="UP000009046"/>
    </source>
</evidence>
<keyword evidence="2 4" id="KW-0378">Hydrolase</keyword>
<evidence type="ECO:0000313" key="4">
    <source>
        <dbReference type="EMBL" id="EEB12308.1"/>
    </source>
</evidence>
<dbReference type="AlphaFoldDB" id="E0VG02"/>
<accession>E0VG02</accession>
<dbReference type="OMA" id="DKFFFCR"/>
<reference evidence="4" key="2">
    <citation type="submission" date="2007-04" db="EMBL/GenBank/DDBJ databases">
        <title>The genome of the human body louse.</title>
        <authorList>
            <consortium name="The Human Body Louse Genome Consortium"/>
            <person name="Kirkness E."/>
            <person name="Walenz B."/>
            <person name="Hass B."/>
            <person name="Bruggner R."/>
            <person name="Strausberg R."/>
        </authorList>
    </citation>
    <scope>NUCLEOTIDE SEQUENCE</scope>
    <source>
        <strain evidence="4">USDA</strain>
    </source>
</reference>
<dbReference type="SUPFAM" id="SSF53474">
    <property type="entry name" value="alpha/beta-Hydrolases"/>
    <property type="match status" value="1"/>
</dbReference>
<dbReference type="InterPro" id="IPR050266">
    <property type="entry name" value="AB_hydrolase_sf"/>
</dbReference>
<name>E0VG02_PEDHC</name>
<dbReference type="KEGG" id="phu:Phum_PHUM170170"/>
<evidence type="ECO:0000256" key="1">
    <source>
        <dbReference type="ARBA" id="ARBA00008645"/>
    </source>
</evidence>
<dbReference type="InterPro" id="IPR029058">
    <property type="entry name" value="AB_hydrolase_fold"/>
</dbReference>
<reference evidence="5" key="3">
    <citation type="submission" date="2020-05" db="UniProtKB">
        <authorList>
            <consortium name="EnsemblMetazoa"/>
        </authorList>
    </citation>
    <scope>IDENTIFICATION</scope>
    <source>
        <strain evidence="5">USDA</strain>
    </source>
</reference>
<comment type="similarity">
    <text evidence="1">Belongs to the AB hydrolase superfamily.</text>
</comment>
<dbReference type="InParanoid" id="E0VG02"/>
<sequence>MFRGKKINDLVNKYLVGRLHTSTSLKLTKNEVEEVSIPVPWGHVAGKWWGDKNQIPVLALHGWQDNANTFDKLIPLLNLPSILAIDLPGHGLSSHYPAGKTYEFQEYLILLHRIINYYKWPKVPLLAHSFSGALTFSYASIFPNRVKWLINFECARSLMTLHRSDIGLSYSTALNALEKIEKQKENITIPAYKMSDMIQMTVEGSLGGILKPESAFLLLERGTTLAKEPYTKINKTKSSSTDLQSLINFEMNAFKYLSKEESVEINEYYDRLKKKLEVAKNNLKNFNLNEFNDNYYVYSRDPIIKIQPFQSISSEFVIEASKNIKCPSLFLRATDGFLHGTAKPLYDHTLKILKNSGIYLEHHEVNTSHHGHLDDPENLSPIINKFVEKFQHV</sequence>
<dbReference type="eggNOG" id="KOG1454">
    <property type="taxonomic scope" value="Eukaryota"/>
</dbReference>
<keyword evidence="6" id="KW-1185">Reference proteome</keyword>
<dbReference type="Gene3D" id="3.40.50.1820">
    <property type="entry name" value="alpha/beta hydrolase"/>
    <property type="match status" value="1"/>
</dbReference>
<evidence type="ECO:0000259" key="3">
    <source>
        <dbReference type="Pfam" id="PF00561"/>
    </source>
</evidence>
<dbReference type="GO" id="GO:0016020">
    <property type="term" value="C:membrane"/>
    <property type="evidence" value="ECO:0007669"/>
    <property type="project" value="TreeGrafter"/>
</dbReference>
<feature type="domain" description="AB hydrolase-1" evidence="3">
    <location>
        <begin position="56"/>
        <end position="149"/>
    </location>
</feature>
<dbReference type="STRING" id="121224.E0VG02"/>
<dbReference type="HOGENOM" id="CLU_020336_8_1_1"/>
<dbReference type="OrthoDB" id="190201at2759"/>
<protein>
    <submittedName>
        <fullName evidence="4 5">Valacyclovir hydrolase, putative</fullName>
    </submittedName>
</protein>
<dbReference type="Pfam" id="PF00561">
    <property type="entry name" value="Abhydrolase_1"/>
    <property type="match status" value="1"/>
</dbReference>
<reference evidence="4" key="1">
    <citation type="submission" date="2007-04" db="EMBL/GenBank/DDBJ databases">
        <title>Annotation of Pediculus humanus corporis strain USDA.</title>
        <authorList>
            <person name="Kirkness E."/>
            <person name="Hannick L."/>
            <person name="Hass B."/>
            <person name="Bruggner R."/>
            <person name="Lawson D."/>
            <person name="Bidwell S."/>
            <person name="Joardar V."/>
            <person name="Caler E."/>
            <person name="Walenz B."/>
            <person name="Inman J."/>
            <person name="Schobel S."/>
            <person name="Galinsky K."/>
            <person name="Amedeo P."/>
            <person name="Strausberg R."/>
        </authorList>
    </citation>
    <scope>NUCLEOTIDE SEQUENCE</scope>
    <source>
        <strain evidence="4">USDA</strain>
    </source>
</reference>
<dbReference type="VEuPathDB" id="VectorBase:PHUM170170"/>
<dbReference type="InterPro" id="IPR000073">
    <property type="entry name" value="AB_hydrolase_1"/>
</dbReference>